<accession>A0A3Q1E9T2</accession>
<dbReference type="PROSITE" id="PS50888">
    <property type="entry name" value="BHLH"/>
    <property type="match status" value="1"/>
</dbReference>
<dbReference type="InterPro" id="IPR011598">
    <property type="entry name" value="bHLH_dom"/>
</dbReference>
<dbReference type="Proteomes" id="UP000257200">
    <property type="component" value="Unplaced"/>
</dbReference>
<keyword evidence="1" id="KW-0805">Transcription regulation</keyword>
<sequence length="78" mass="8777">IETSGGRDDTTSREAARKRRRVESDVFGDLSRLLPLQSSIRSHLDKPSVIRLTLSYIRLHSLLKGSNRKSLFTHISGS</sequence>
<dbReference type="AlphaFoldDB" id="A0A3Q1E9T2"/>
<evidence type="ECO:0000256" key="4">
    <source>
        <dbReference type="SAM" id="MobiDB-lite"/>
    </source>
</evidence>
<reference evidence="6" key="2">
    <citation type="submission" date="2025-09" db="UniProtKB">
        <authorList>
            <consortium name="Ensembl"/>
        </authorList>
    </citation>
    <scope>IDENTIFICATION</scope>
</reference>
<organism evidence="6 7">
    <name type="scientific">Acanthochromis polyacanthus</name>
    <name type="common">spiny chromis</name>
    <dbReference type="NCBI Taxonomy" id="80966"/>
    <lineage>
        <taxon>Eukaryota</taxon>
        <taxon>Metazoa</taxon>
        <taxon>Chordata</taxon>
        <taxon>Craniata</taxon>
        <taxon>Vertebrata</taxon>
        <taxon>Euteleostomi</taxon>
        <taxon>Actinopterygii</taxon>
        <taxon>Neopterygii</taxon>
        <taxon>Teleostei</taxon>
        <taxon>Neoteleostei</taxon>
        <taxon>Acanthomorphata</taxon>
        <taxon>Ovalentaria</taxon>
        <taxon>Pomacentridae</taxon>
        <taxon>Acanthochromis</taxon>
    </lineage>
</organism>
<proteinExistence type="predicted"/>
<reference evidence="6" key="1">
    <citation type="submission" date="2025-08" db="UniProtKB">
        <authorList>
            <consortium name="Ensembl"/>
        </authorList>
    </citation>
    <scope>IDENTIFICATION</scope>
</reference>
<dbReference type="PANTHER" id="PTHR23043:SF8">
    <property type="entry name" value="ENDOTHELIAL PAS DOMAIN-CONTAINING PROTEIN 1"/>
    <property type="match status" value="1"/>
</dbReference>
<keyword evidence="2" id="KW-0804">Transcription</keyword>
<dbReference type="Ensembl" id="ENSAPOT00000016591.1">
    <property type="protein sequence ID" value="ENSAPOP00000000601.1"/>
    <property type="gene ID" value="ENSAPOG00000001789.1"/>
</dbReference>
<feature type="compositionally biased region" description="Basic and acidic residues" evidence="4">
    <location>
        <begin position="1"/>
        <end position="15"/>
    </location>
</feature>
<dbReference type="GO" id="GO:0000981">
    <property type="term" value="F:DNA-binding transcription factor activity, RNA polymerase II-specific"/>
    <property type="evidence" value="ECO:0007669"/>
    <property type="project" value="TreeGrafter"/>
</dbReference>
<evidence type="ECO:0000256" key="2">
    <source>
        <dbReference type="ARBA" id="ARBA00023163"/>
    </source>
</evidence>
<evidence type="ECO:0000259" key="5">
    <source>
        <dbReference type="PROSITE" id="PS50888"/>
    </source>
</evidence>
<protein>
    <recommendedName>
        <fullName evidence="5">BHLH domain-containing protein</fullName>
    </recommendedName>
</protein>
<keyword evidence="7" id="KW-1185">Reference proteome</keyword>
<dbReference type="InParanoid" id="A0A3Q1E9T2"/>
<dbReference type="SUPFAM" id="SSF47459">
    <property type="entry name" value="HLH, helix-loop-helix DNA-binding domain"/>
    <property type="match status" value="1"/>
</dbReference>
<dbReference type="CDD" id="cd11391">
    <property type="entry name" value="bHLH_PAS"/>
    <property type="match status" value="1"/>
</dbReference>
<dbReference type="PANTHER" id="PTHR23043">
    <property type="entry name" value="HYPOXIA-INDUCIBLE FACTOR 1 ALPHA"/>
    <property type="match status" value="1"/>
</dbReference>
<dbReference type="STRING" id="80966.ENSAPOP00000000601"/>
<name>A0A3Q1E9T2_9TELE</name>
<evidence type="ECO:0000256" key="3">
    <source>
        <dbReference type="ARBA" id="ARBA00023242"/>
    </source>
</evidence>
<evidence type="ECO:0000313" key="7">
    <source>
        <dbReference type="Proteomes" id="UP000257200"/>
    </source>
</evidence>
<dbReference type="Pfam" id="PF23171">
    <property type="entry name" value="bHLH_HIF1A"/>
    <property type="match status" value="1"/>
</dbReference>
<evidence type="ECO:0000313" key="6">
    <source>
        <dbReference type="Ensembl" id="ENSAPOP00000000601.1"/>
    </source>
</evidence>
<dbReference type="GO" id="GO:0000977">
    <property type="term" value="F:RNA polymerase II transcription regulatory region sequence-specific DNA binding"/>
    <property type="evidence" value="ECO:0007669"/>
    <property type="project" value="TreeGrafter"/>
</dbReference>
<feature type="region of interest" description="Disordered" evidence="4">
    <location>
        <begin position="1"/>
        <end position="22"/>
    </location>
</feature>
<feature type="domain" description="BHLH" evidence="5">
    <location>
        <begin position="7"/>
        <end position="60"/>
    </location>
</feature>
<keyword evidence="3" id="KW-0539">Nucleus</keyword>
<dbReference type="GO" id="GO:0046983">
    <property type="term" value="F:protein dimerization activity"/>
    <property type="evidence" value="ECO:0007669"/>
    <property type="project" value="InterPro"/>
</dbReference>
<dbReference type="InterPro" id="IPR036638">
    <property type="entry name" value="HLH_DNA-bd_sf"/>
</dbReference>
<dbReference type="GO" id="GO:0071456">
    <property type="term" value="P:cellular response to hypoxia"/>
    <property type="evidence" value="ECO:0007669"/>
    <property type="project" value="TreeGrafter"/>
</dbReference>
<dbReference type="GeneTree" id="ENSGT00940000177943"/>
<evidence type="ECO:0000256" key="1">
    <source>
        <dbReference type="ARBA" id="ARBA00023015"/>
    </source>
</evidence>